<gene>
    <name evidence="2" type="ORF">CTB96_18260</name>
</gene>
<feature type="region of interest" description="Disordered" evidence="1">
    <location>
        <begin position="83"/>
        <end position="104"/>
    </location>
</feature>
<evidence type="ECO:0000313" key="3">
    <source>
        <dbReference type="Proteomes" id="UP000246722"/>
    </source>
</evidence>
<dbReference type="OrthoDB" id="9936371at2"/>
<comment type="caution">
    <text evidence="2">The sequence shown here is derived from an EMBL/GenBank/DDBJ whole genome shotgun (WGS) entry which is preliminary data.</text>
</comment>
<proteinExistence type="predicted"/>
<dbReference type="Proteomes" id="UP000246722">
    <property type="component" value="Unassembled WGS sequence"/>
</dbReference>
<sequence length="104" mass="11744">MPGPHYQRSFIPAPTAQGKADPRTGLPEYPRDGRSQFLEKALAETSTDFEVATDSLAQRLDAMADEFAEAFAAEDKRRATLARIQNTANPDIERQHRERMQRRG</sequence>
<keyword evidence="3" id="KW-1185">Reference proteome</keyword>
<evidence type="ECO:0000313" key="2">
    <source>
        <dbReference type="EMBL" id="PXA68535.1"/>
    </source>
</evidence>
<dbReference type="RefSeq" id="WP_110128201.1">
    <property type="nucleotide sequence ID" value="NZ_QHLY01000012.1"/>
</dbReference>
<feature type="region of interest" description="Disordered" evidence="1">
    <location>
        <begin position="1"/>
        <end position="32"/>
    </location>
</feature>
<dbReference type="AlphaFoldDB" id="A0A317ZUV3"/>
<dbReference type="EMBL" id="QHLY01000012">
    <property type="protein sequence ID" value="PXA68535.1"/>
    <property type="molecule type" value="Genomic_DNA"/>
</dbReference>
<name>A0A317ZUV3_9MICO</name>
<reference evidence="2 3" key="1">
    <citation type="submission" date="2018-05" db="EMBL/GenBank/DDBJ databases">
        <title>Genetic diversity of glacier-inhabiting Cryobacterium bacteria in China and description of Cryobacterium mengkeensis sp. nov. and Arthrobacter glacialis sp. nov.</title>
        <authorList>
            <person name="Liu Q."/>
            <person name="Xin Y.-H."/>
        </authorList>
    </citation>
    <scope>NUCLEOTIDE SEQUENCE [LARGE SCALE GENOMIC DNA]</scope>
    <source>
        <strain evidence="2 3">SK-1</strain>
    </source>
</reference>
<organism evidence="2 3">
    <name type="scientific">Cryobacterium arcticum</name>
    <dbReference type="NCBI Taxonomy" id="670052"/>
    <lineage>
        <taxon>Bacteria</taxon>
        <taxon>Bacillati</taxon>
        <taxon>Actinomycetota</taxon>
        <taxon>Actinomycetes</taxon>
        <taxon>Micrococcales</taxon>
        <taxon>Microbacteriaceae</taxon>
        <taxon>Cryobacterium</taxon>
    </lineage>
</organism>
<evidence type="ECO:0000256" key="1">
    <source>
        <dbReference type="SAM" id="MobiDB-lite"/>
    </source>
</evidence>
<protein>
    <submittedName>
        <fullName evidence="2">Uncharacterized protein</fullName>
    </submittedName>
</protein>
<accession>A0A317ZUV3</accession>